<reference evidence="2 3" key="1">
    <citation type="journal article" date="2013" name="Environ. Microbiol.">
        <title>Genome analysis of Chitinivibrio alkaliphilus gen. nov., sp. nov., a novel extremely haloalkaliphilic anaerobic chitinolytic bacterium from the candidate phylum Termite Group 3.</title>
        <authorList>
            <person name="Sorokin D.Y."/>
            <person name="Gumerov V.M."/>
            <person name="Rakitin A.L."/>
            <person name="Beletsky A.V."/>
            <person name="Damste J.S."/>
            <person name="Muyzer G."/>
            <person name="Mardanov A.V."/>
            <person name="Ravin N.V."/>
        </authorList>
    </citation>
    <scope>NUCLEOTIDE SEQUENCE [LARGE SCALE GENOMIC DNA]</scope>
    <source>
        <strain evidence="2 3">ACht1</strain>
    </source>
</reference>
<dbReference type="GO" id="GO:0016791">
    <property type="term" value="F:phosphatase activity"/>
    <property type="evidence" value="ECO:0007669"/>
    <property type="project" value="UniProtKB-ARBA"/>
</dbReference>
<evidence type="ECO:0000259" key="1">
    <source>
        <dbReference type="Pfam" id="PF05116"/>
    </source>
</evidence>
<accession>U7DAL6</accession>
<dbReference type="RefSeq" id="WP_022636403.1">
    <property type="nucleotide sequence ID" value="NZ_ASJR01000006.1"/>
</dbReference>
<evidence type="ECO:0000313" key="2">
    <source>
        <dbReference type="EMBL" id="ERP32172.1"/>
    </source>
</evidence>
<dbReference type="eggNOG" id="COG0561">
    <property type="taxonomic scope" value="Bacteria"/>
</dbReference>
<dbReference type="NCBIfam" id="TIGR01484">
    <property type="entry name" value="HAD-SF-IIB"/>
    <property type="match status" value="1"/>
</dbReference>
<dbReference type="SFLD" id="SFLDG01140">
    <property type="entry name" value="C2.B:_Phosphomannomutase_and_P"/>
    <property type="match status" value="1"/>
</dbReference>
<protein>
    <submittedName>
        <fullName evidence="2">HAD-superfamily hydrolase, subfamily IIB</fullName>
    </submittedName>
</protein>
<feature type="domain" description="Sucrose phosphatase-like" evidence="1">
    <location>
        <begin position="3"/>
        <end position="252"/>
    </location>
</feature>
<evidence type="ECO:0000313" key="3">
    <source>
        <dbReference type="Proteomes" id="UP000017148"/>
    </source>
</evidence>
<dbReference type="Gene3D" id="3.40.50.1000">
    <property type="entry name" value="HAD superfamily/HAD-like"/>
    <property type="match status" value="1"/>
</dbReference>
<dbReference type="STRING" id="1313304.CALK_0902"/>
<dbReference type="SFLD" id="SFLDG01141">
    <property type="entry name" value="C2.B.1:_Sucrose_Phosphatase_Li"/>
    <property type="match status" value="1"/>
</dbReference>
<dbReference type="EMBL" id="ASJR01000006">
    <property type="protein sequence ID" value="ERP32172.1"/>
    <property type="molecule type" value="Genomic_DNA"/>
</dbReference>
<comment type="caution">
    <text evidence="2">The sequence shown here is derived from an EMBL/GenBank/DDBJ whole genome shotgun (WGS) entry which is preliminary data.</text>
</comment>
<organism evidence="2 3">
    <name type="scientific">Chitinivibrio alkaliphilus ACht1</name>
    <dbReference type="NCBI Taxonomy" id="1313304"/>
    <lineage>
        <taxon>Bacteria</taxon>
        <taxon>Pseudomonadati</taxon>
        <taxon>Fibrobacterota</taxon>
        <taxon>Chitinivibrionia</taxon>
        <taxon>Chitinivibrionales</taxon>
        <taxon>Chitinivibrionaceae</taxon>
        <taxon>Chitinivibrio</taxon>
    </lineage>
</organism>
<proteinExistence type="predicted"/>
<gene>
    <name evidence="2" type="ORF">CALK_0902</name>
</gene>
<dbReference type="Gene3D" id="3.90.1070.10">
    <property type="match status" value="1"/>
</dbReference>
<dbReference type="SFLD" id="SFLDS00003">
    <property type="entry name" value="Haloacid_Dehalogenase"/>
    <property type="match status" value="1"/>
</dbReference>
<dbReference type="PANTHER" id="PTHR10000:SF8">
    <property type="entry name" value="HAD SUPERFAMILY HYDROLASE-LIKE, TYPE 3"/>
    <property type="match status" value="1"/>
</dbReference>
<sequence>MAFFFITDLDGTLIPNRGSAGERAALQEILRRRKQSSQLQLTYASGRNHALIIAAIQTYALPEPDYLIADVGTSVYIRREEGFFPSSAYHDVLAEICAELPVESLKKKLSPLPIQAQDESNNGPFKASYTVQPQDKDGVTKKLAELLRNTPWEPIISRDHREDYWLIDLVPTGVSKLFAISWLTKHLSIPVNEQIYAGDSGNDHAVFMSTIPSIIVGNTPEELKKEARTIEGNFIAQGEATEGVLEGLNYFNWK</sequence>
<dbReference type="Pfam" id="PF05116">
    <property type="entry name" value="S6PP"/>
    <property type="match status" value="1"/>
</dbReference>
<keyword evidence="3" id="KW-1185">Reference proteome</keyword>
<dbReference type="PANTHER" id="PTHR10000">
    <property type="entry name" value="PHOSPHOSERINE PHOSPHATASE"/>
    <property type="match status" value="1"/>
</dbReference>
<dbReference type="SUPFAM" id="SSF56784">
    <property type="entry name" value="HAD-like"/>
    <property type="match status" value="1"/>
</dbReference>
<name>U7DAL6_9BACT</name>
<dbReference type="InterPro" id="IPR006380">
    <property type="entry name" value="SPP-like_dom"/>
</dbReference>
<dbReference type="AlphaFoldDB" id="U7DAL6"/>
<dbReference type="Proteomes" id="UP000017148">
    <property type="component" value="Unassembled WGS sequence"/>
</dbReference>
<dbReference type="OrthoDB" id="9781413at2"/>
<dbReference type="GO" id="GO:0000287">
    <property type="term" value="F:magnesium ion binding"/>
    <property type="evidence" value="ECO:0007669"/>
    <property type="project" value="TreeGrafter"/>
</dbReference>
<dbReference type="GO" id="GO:0005829">
    <property type="term" value="C:cytosol"/>
    <property type="evidence" value="ECO:0007669"/>
    <property type="project" value="TreeGrafter"/>
</dbReference>
<keyword evidence="2" id="KW-0378">Hydrolase</keyword>
<dbReference type="InterPro" id="IPR023214">
    <property type="entry name" value="HAD_sf"/>
</dbReference>
<dbReference type="InterPro" id="IPR036412">
    <property type="entry name" value="HAD-like_sf"/>
</dbReference>
<dbReference type="InterPro" id="IPR006379">
    <property type="entry name" value="HAD-SF_hydro_IIB"/>
</dbReference>